<feature type="domain" description="Methylated-DNA-[protein]-cysteine S-methyltransferase DNA binding" evidence="2">
    <location>
        <begin position="18"/>
        <end position="87"/>
    </location>
</feature>
<dbReference type="InterPro" id="IPR036388">
    <property type="entry name" value="WH-like_DNA-bd_sf"/>
</dbReference>
<comment type="caution">
    <text evidence="3">The sequence shown here is derived from an EMBL/GenBank/DDBJ whole genome shotgun (WGS) entry which is preliminary data.</text>
</comment>
<evidence type="ECO:0000313" key="4">
    <source>
        <dbReference type="Proteomes" id="UP000013167"/>
    </source>
</evidence>
<dbReference type="PANTHER" id="PTHR42942">
    <property type="entry name" value="6-O-METHYLGUANINE DNA METHYLTRANSFERASE"/>
    <property type="match status" value="1"/>
</dbReference>
<evidence type="ECO:0000256" key="1">
    <source>
        <dbReference type="ARBA" id="ARBA00022763"/>
    </source>
</evidence>
<dbReference type="SUPFAM" id="SSF46767">
    <property type="entry name" value="Methylated DNA-protein cysteine methyltransferase, C-terminal domain"/>
    <property type="match status" value="1"/>
</dbReference>
<dbReference type="Pfam" id="PF01035">
    <property type="entry name" value="DNA_binding_1"/>
    <property type="match status" value="1"/>
</dbReference>
<dbReference type="InterPro" id="IPR014048">
    <property type="entry name" value="MethylDNA_cys_MeTrfase_DNA-bd"/>
</dbReference>
<dbReference type="PANTHER" id="PTHR42942:SF1">
    <property type="entry name" value="ALKYLTRANSFERASE-LIKE PROTEIN 1"/>
    <property type="match status" value="1"/>
</dbReference>
<dbReference type="CDD" id="cd06445">
    <property type="entry name" value="ATase"/>
    <property type="match status" value="1"/>
</dbReference>
<dbReference type="RefSeq" id="WP_010849935.1">
    <property type="nucleotide sequence ID" value="NZ_HF570956.1"/>
</dbReference>
<dbReference type="GO" id="GO:0008168">
    <property type="term" value="F:methyltransferase activity"/>
    <property type="evidence" value="ECO:0007669"/>
    <property type="project" value="UniProtKB-KW"/>
</dbReference>
<name>N0E4T1_9MICO</name>
<sequence>MPAARRPGLTIVDDVLVERVLRAVELVPRGKVVTYGDIAELVGIGPRLVGRIMSTWGSGVPWWRVVNASGDLPDVHLTRAHEEWVLEAIEIKPSGKGCRLRRHHADLELLGQAWELAVADLPPLPQK</sequence>
<organism evidence="3 4">
    <name type="scientific">Phycicoccus elongatus Lp2</name>
    <dbReference type="NCBI Taxonomy" id="1193181"/>
    <lineage>
        <taxon>Bacteria</taxon>
        <taxon>Bacillati</taxon>
        <taxon>Actinomycetota</taxon>
        <taxon>Actinomycetes</taxon>
        <taxon>Micrococcales</taxon>
        <taxon>Intrasporangiaceae</taxon>
        <taxon>Phycicoccus</taxon>
    </lineage>
</organism>
<dbReference type="EMBL" id="CAIZ01000120">
    <property type="protein sequence ID" value="CCH70079.1"/>
    <property type="molecule type" value="Genomic_DNA"/>
</dbReference>
<dbReference type="eggNOG" id="COG3695">
    <property type="taxonomic scope" value="Bacteria"/>
</dbReference>
<proteinExistence type="predicted"/>
<accession>N0E4T1</accession>
<dbReference type="STRING" id="1193181.BN10_500015"/>
<keyword evidence="4" id="KW-1185">Reference proteome</keyword>
<evidence type="ECO:0000313" key="3">
    <source>
        <dbReference type="EMBL" id="CCH70079.1"/>
    </source>
</evidence>
<protein>
    <submittedName>
        <fullName evidence="3">Predicted methylated DNA-protein cysteine methyltransferase</fullName>
    </submittedName>
</protein>
<keyword evidence="3" id="KW-0808">Transferase</keyword>
<dbReference type="AlphaFoldDB" id="N0E4T1"/>
<dbReference type="InterPro" id="IPR052520">
    <property type="entry name" value="ATL_DNA_repair"/>
</dbReference>
<dbReference type="Gene3D" id="1.10.10.10">
    <property type="entry name" value="Winged helix-like DNA-binding domain superfamily/Winged helix DNA-binding domain"/>
    <property type="match status" value="1"/>
</dbReference>
<keyword evidence="1" id="KW-0227">DNA damage</keyword>
<dbReference type="GO" id="GO:0032259">
    <property type="term" value="P:methylation"/>
    <property type="evidence" value="ECO:0007669"/>
    <property type="project" value="UniProtKB-KW"/>
</dbReference>
<evidence type="ECO:0000259" key="2">
    <source>
        <dbReference type="Pfam" id="PF01035"/>
    </source>
</evidence>
<dbReference type="InterPro" id="IPR036217">
    <property type="entry name" value="MethylDNA_cys_MeTrfase_DNAb"/>
</dbReference>
<gene>
    <name evidence="3" type="ORF">BN10_500015</name>
</gene>
<dbReference type="Proteomes" id="UP000013167">
    <property type="component" value="Unassembled WGS sequence"/>
</dbReference>
<keyword evidence="3" id="KW-0489">Methyltransferase</keyword>
<reference evidence="3 4" key="1">
    <citation type="journal article" date="2013" name="ISME J.">
        <title>A metabolic model for members of the genus Tetrasphaera involved in enhanced biological phosphorus removal.</title>
        <authorList>
            <person name="Kristiansen R."/>
            <person name="Nguyen H.T.T."/>
            <person name="Saunders A.M."/>
            <person name="Nielsen J.L."/>
            <person name="Wimmer R."/>
            <person name="Le V.Q."/>
            <person name="McIlroy S.J."/>
            <person name="Petrovski S."/>
            <person name="Seviour R.J."/>
            <person name="Calteau A."/>
            <person name="Nielsen K.L."/>
            <person name="Nielsen P.H."/>
        </authorList>
    </citation>
    <scope>NUCLEOTIDE SEQUENCE [LARGE SCALE GENOMIC DNA]</scope>
    <source>
        <strain evidence="3 4">Lp2</strain>
    </source>
</reference>
<dbReference type="GO" id="GO:0006281">
    <property type="term" value="P:DNA repair"/>
    <property type="evidence" value="ECO:0007669"/>
    <property type="project" value="InterPro"/>
</dbReference>
<dbReference type="HOGENOM" id="CLU_000445_52_5_11"/>